<comment type="caution">
    <text evidence="1">The sequence shown here is derived from an EMBL/GenBank/DDBJ whole genome shotgun (WGS) entry which is preliminary data.</text>
</comment>
<proteinExistence type="predicted"/>
<name>A0ABQ2KLB3_9NOCA</name>
<evidence type="ECO:0000313" key="1">
    <source>
        <dbReference type="EMBL" id="GGN85628.1"/>
    </source>
</evidence>
<accession>A0ABQ2KLB3</accession>
<keyword evidence="2" id="KW-1185">Reference proteome</keyword>
<dbReference type="EMBL" id="BMNE01000004">
    <property type="protein sequence ID" value="GGN85628.1"/>
    <property type="molecule type" value="Genomic_DNA"/>
</dbReference>
<sequence length="96" mass="10357">MRAWIGTHHKRIAVAELILDIVLEPRLFDRLESMRGHDPAVGGVGEAGRCVGSGDVVADGAEVVFAQRLVWFAGWQTHVLTQVVGEVESVLLGVQA</sequence>
<dbReference type="Proteomes" id="UP000658127">
    <property type="component" value="Unassembled WGS sequence"/>
</dbReference>
<gene>
    <name evidence="1" type="ORF">GCM10011610_40180</name>
</gene>
<reference evidence="2" key="1">
    <citation type="journal article" date="2019" name="Int. J. Syst. Evol. Microbiol.">
        <title>The Global Catalogue of Microorganisms (GCM) 10K type strain sequencing project: providing services to taxonomists for standard genome sequencing and annotation.</title>
        <authorList>
            <consortium name="The Broad Institute Genomics Platform"/>
            <consortium name="The Broad Institute Genome Sequencing Center for Infectious Disease"/>
            <person name="Wu L."/>
            <person name="Ma J."/>
        </authorList>
    </citation>
    <scope>NUCLEOTIDE SEQUENCE [LARGE SCALE GENOMIC DNA]</scope>
    <source>
        <strain evidence="2">CGMCC 4.7329</strain>
    </source>
</reference>
<organism evidence="1 2">
    <name type="scientific">Nocardia rhizosphaerihabitans</name>
    <dbReference type="NCBI Taxonomy" id="1691570"/>
    <lineage>
        <taxon>Bacteria</taxon>
        <taxon>Bacillati</taxon>
        <taxon>Actinomycetota</taxon>
        <taxon>Actinomycetes</taxon>
        <taxon>Mycobacteriales</taxon>
        <taxon>Nocardiaceae</taxon>
        <taxon>Nocardia</taxon>
    </lineage>
</organism>
<protein>
    <submittedName>
        <fullName evidence="1">Uncharacterized protein</fullName>
    </submittedName>
</protein>
<dbReference type="RefSeq" id="WP_229739975.1">
    <property type="nucleotide sequence ID" value="NZ_BMNE01000004.1"/>
</dbReference>
<evidence type="ECO:0000313" key="2">
    <source>
        <dbReference type="Proteomes" id="UP000658127"/>
    </source>
</evidence>